<dbReference type="RefSeq" id="WP_229898828.1">
    <property type="nucleotide sequence ID" value="NZ_BMUT01000002.1"/>
</dbReference>
<dbReference type="Pfam" id="PF09594">
    <property type="entry name" value="GT87"/>
    <property type="match status" value="1"/>
</dbReference>
<keyword evidence="2" id="KW-1003">Cell membrane</keyword>
<name>A0ABQ2Y5U7_9ACTN</name>
<keyword evidence="5 9" id="KW-1133">Transmembrane helix</keyword>
<gene>
    <name evidence="10" type="ORF">GCM10010324_11310</name>
</gene>
<keyword evidence="11" id="KW-1185">Reference proteome</keyword>
<evidence type="ECO:0000256" key="8">
    <source>
        <dbReference type="SAM" id="MobiDB-lite"/>
    </source>
</evidence>
<feature type="transmembrane region" description="Helical" evidence="9">
    <location>
        <begin position="34"/>
        <end position="52"/>
    </location>
</feature>
<feature type="transmembrane region" description="Helical" evidence="9">
    <location>
        <begin position="181"/>
        <end position="205"/>
    </location>
</feature>
<protein>
    <submittedName>
        <fullName evidence="10">Membrane protein</fullName>
    </submittedName>
</protein>
<keyword evidence="3" id="KW-0808">Transferase</keyword>
<evidence type="ECO:0000256" key="2">
    <source>
        <dbReference type="ARBA" id="ARBA00022475"/>
    </source>
</evidence>
<evidence type="ECO:0000313" key="10">
    <source>
        <dbReference type="EMBL" id="GGX68309.1"/>
    </source>
</evidence>
<dbReference type="EMBL" id="BMUT01000002">
    <property type="protein sequence ID" value="GGX68309.1"/>
    <property type="molecule type" value="Genomic_DNA"/>
</dbReference>
<feature type="transmembrane region" description="Helical" evidence="9">
    <location>
        <begin position="273"/>
        <end position="292"/>
    </location>
</feature>
<dbReference type="InterPro" id="IPR018584">
    <property type="entry name" value="GT87"/>
</dbReference>
<evidence type="ECO:0000256" key="9">
    <source>
        <dbReference type="SAM" id="Phobius"/>
    </source>
</evidence>
<feature type="transmembrane region" description="Helical" evidence="9">
    <location>
        <begin position="211"/>
        <end position="230"/>
    </location>
</feature>
<feature type="transmembrane region" description="Helical" evidence="9">
    <location>
        <begin position="156"/>
        <end position="174"/>
    </location>
</feature>
<sequence length="435" mass="46004">MSAKSAASDASAVTTPAASRPDALGRWLRGRAPWPVLLAALLVLALDVVRVVQGPRTPGIDNAVVVRAARALLDGGSPYADKRFLYLPGAVFAAVPETVFGNEALARAVPVVTALLVLAGVVLALRIFGVRADSRLAAGVVAALGVFEPFHGVVYLGNWTALSAVAFPAALLLAHRGRWCAAGAVVGAAVALKPMLVPVLLLFVFARRWRALAWAVGVPAAVSLAAALAMPRPGLFFTRTLPFLMRGQDAYARPFDAAWPSVLPRLGVPQTPALVLAAGAAVAVLLCARLRWRAGGDPALRLVECASLLMLAAFLVSRPSFQHYMLVVLPSLAASLVVRAAAARSVWLWLPLLPEAAGVSWPYLETARRHAFRDVVLITGVTAALALHAWRTRSDPSGEVTVSARVYALSNRESVRADDGPPERARDVPDRTETR</sequence>
<evidence type="ECO:0000256" key="6">
    <source>
        <dbReference type="ARBA" id="ARBA00023136"/>
    </source>
</evidence>
<evidence type="ECO:0000256" key="3">
    <source>
        <dbReference type="ARBA" id="ARBA00022679"/>
    </source>
</evidence>
<dbReference type="Proteomes" id="UP000659223">
    <property type="component" value="Unassembled WGS sequence"/>
</dbReference>
<evidence type="ECO:0000313" key="11">
    <source>
        <dbReference type="Proteomes" id="UP000659223"/>
    </source>
</evidence>
<comment type="subcellular location">
    <subcellularLocation>
        <location evidence="1">Cell membrane</location>
        <topology evidence="1">Multi-pass membrane protein</topology>
    </subcellularLocation>
</comment>
<proteinExistence type="inferred from homology"/>
<keyword evidence="4 9" id="KW-0812">Transmembrane</keyword>
<feature type="transmembrane region" description="Helical" evidence="9">
    <location>
        <begin position="104"/>
        <end position="125"/>
    </location>
</feature>
<organism evidence="10 11">
    <name type="scientific">Streptomyces hiroshimensis</name>
    <dbReference type="NCBI Taxonomy" id="66424"/>
    <lineage>
        <taxon>Bacteria</taxon>
        <taxon>Bacillati</taxon>
        <taxon>Actinomycetota</taxon>
        <taxon>Actinomycetes</taxon>
        <taxon>Kitasatosporales</taxon>
        <taxon>Streptomycetaceae</taxon>
        <taxon>Streptomyces</taxon>
    </lineage>
</organism>
<feature type="region of interest" description="Disordered" evidence="8">
    <location>
        <begin position="413"/>
        <end position="435"/>
    </location>
</feature>
<evidence type="ECO:0000256" key="7">
    <source>
        <dbReference type="ARBA" id="ARBA00024033"/>
    </source>
</evidence>
<accession>A0ABQ2Y5U7</accession>
<comment type="caution">
    <text evidence="10">The sequence shown here is derived from an EMBL/GenBank/DDBJ whole genome shotgun (WGS) entry which is preliminary data.</text>
</comment>
<feature type="transmembrane region" description="Helical" evidence="9">
    <location>
        <begin position="298"/>
        <end position="317"/>
    </location>
</feature>
<keyword evidence="6 9" id="KW-0472">Membrane</keyword>
<evidence type="ECO:0000256" key="4">
    <source>
        <dbReference type="ARBA" id="ARBA00022692"/>
    </source>
</evidence>
<comment type="similarity">
    <text evidence="7">Belongs to the glycosyltransferase 87 family.</text>
</comment>
<reference evidence="11" key="1">
    <citation type="journal article" date="2019" name="Int. J. Syst. Evol. Microbiol.">
        <title>The Global Catalogue of Microorganisms (GCM) 10K type strain sequencing project: providing services to taxonomists for standard genome sequencing and annotation.</title>
        <authorList>
            <consortium name="The Broad Institute Genomics Platform"/>
            <consortium name="The Broad Institute Genome Sequencing Center for Infectious Disease"/>
            <person name="Wu L."/>
            <person name="Ma J."/>
        </authorList>
    </citation>
    <scope>NUCLEOTIDE SEQUENCE [LARGE SCALE GENOMIC DNA]</scope>
    <source>
        <strain evidence="11">JCM 4586</strain>
    </source>
</reference>
<evidence type="ECO:0000256" key="5">
    <source>
        <dbReference type="ARBA" id="ARBA00022989"/>
    </source>
</evidence>
<evidence type="ECO:0000256" key="1">
    <source>
        <dbReference type="ARBA" id="ARBA00004651"/>
    </source>
</evidence>